<evidence type="ECO:0000313" key="4">
    <source>
        <dbReference type="Proteomes" id="UP000077202"/>
    </source>
</evidence>
<dbReference type="CDD" id="cd20071">
    <property type="entry name" value="SET_SMYD"/>
    <property type="match status" value="1"/>
</dbReference>
<dbReference type="PANTHER" id="PTHR47643">
    <property type="entry name" value="TPR DOMAIN PROTEIN (AFU_ORTHOLOGUE AFUA_5G12710)"/>
    <property type="match status" value="1"/>
</dbReference>
<evidence type="ECO:0000313" key="3">
    <source>
        <dbReference type="EMBL" id="OAE23737.1"/>
    </source>
</evidence>
<dbReference type="InterPro" id="IPR046341">
    <property type="entry name" value="SET_dom_sf"/>
</dbReference>
<proteinExistence type="predicted"/>
<dbReference type="Gene3D" id="1.25.40.10">
    <property type="entry name" value="Tetratricopeptide repeat domain"/>
    <property type="match status" value="1"/>
</dbReference>
<dbReference type="Pfam" id="PF00856">
    <property type="entry name" value="SET"/>
    <property type="match status" value="1"/>
</dbReference>
<protein>
    <recommendedName>
        <fullName evidence="2">SET domain-containing protein</fullName>
    </recommendedName>
</protein>
<dbReference type="EMBL" id="LVLJ01002789">
    <property type="protein sequence ID" value="OAE23737.1"/>
    <property type="molecule type" value="Genomic_DNA"/>
</dbReference>
<reference evidence="3" key="1">
    <citation type="submission" date="2016-03" db="EMBL/GenBank/DDBJ databases">
        <title>Mechanisms controlling the formation of the plant cell surface in tip-growing cells are functionally conserved among land plants.</title>
        <authorList>
            <person name="Honkanen S."/>
            <person name="Jones V.A."/>
            <person name="Morieri G."/>
            <person name="Champion C."/>
            <person name="Hetherington A.J."/>
            <person name="Kelly S."/>
            <person name="Saint-Marcoux D."/>
            <person name="Proust H."/>
            <person name="Prescott H."/>
            <person name="Dolan L."/>
        </authorList>
    </citation>
    <scope>NUCLEOTIDE SEQUENCE [LARGE SCALE GENOMIC DNA]</scope>
    <source>
        <tissue evidence="3">Whole gametophyte</tissue>
    </source>
</reference>
<dbReference type="SUPFAM" id="SSF48452">
    <property type="entry name" value="TPR-like"/>
    <property type="match status" value="1"/>
</dbReference>
<feature type="repeat" description="TPR" evidence="1">
    <location>
        <begin position="126"/>
        <end position="159"/>
    </location>
</feature>
<comment type="caution">
    <text evidence="3">The sequence shown here is derived from an EMBL/GenBank/DDBJ whole genome shotgun (WGS) entry which is preliminary data.</text>
</comment>
<dbReference type="InterPro" id="IPR019734">
    <property type="entry name" value="TPR_rpt"/>
</dbReference>
<dbReference type="PROSITE" id="PS50280">
    <property type="entry name" value="SET"/>
    <property type="match status" value="1"/>
</dbReference>
<name>A0A176VSL5_MARPO</name>
<dbReference type="Pfam" id="PF13181">
    <property type="entry name" value="TPR_8"/>
    <property type="match status" value="1"/>
</dbReference>
<feature type="domain" description="SET" evidence="2">
    <location>
        <begin position="200"/>
        <end position="393"/>
    </location>
</feature>
<dbReference type="Gene3D" id="2.170.270.10">
    <property type="entry name" value="SET domain"/>
    <property type="match status" value="1"/>
</dbReference>
<gene>
    <name evidence="3" type="ORF">AXG93_4776s1210</name>
</gene>
<dbReference type="InterPro" id="IPR011990">
    <property type="entry name" value="TPR-like_helical_dom_sf"/>
</dbReference>
<dbReference type="InterPro" id="IPR001214">
    <property type="entry name" value="SET_dom"/>
</dbReference>
<dbReference type="AlphaFoldDB" id="A0A176VSL5"/>
<dbReference type="SMART" id="SM00317">
    <property type="entry name" value="SET"/>
    <property type="match status" value="1"/>
</dbReference>
<evidence type="ECO:0000256" key="1">
    <source>
        <dbReference type="PROSITE-ProRule" id="PRU00339"/>
    </source>
</evidence>
<keyword evidence="1" id="KW-0802">TPR repeat</keyword>
<evidence type="ECO:0000259" key="2">
    <source>
        <dbReference type="PROSITE" id="PS50280"/>
    </source>
</evidence>
<keyword evidence="4" id="KW-1185">Reference proteome</keyword>
<dbReference type="PANTHER" id="PTHR47643:SF2">
    <property type="entry name" value="TPR DOMAIN PROTEIN (AFU_ORTHOLOGUE AFUA_5G12710)"/>
    <property type="match status" value="1"/>
</dbReference>
<sequence length="618" mass="69654">MGRESVASVLAAPSLQLMADEIRYLKHLEKNPQETGTFIGELEKWRLAGNRHFNKKDFESAIHIYKRCARLGRGFESITTEEFRGRATPIVIMADSNCAQAYLERRQWESALQSAEGALSLGPQHVKSLFRKGKALQGLQEFKKALAALEAALELRPYDDSTMAAVAEVKSAYHQSVTGEFDLYNYYLENLPPFCSDYVGSVEIKSTATAGRGLFLTESMKLGQLVIVSNAIALGLAARGKFNEHLINLAFACTRLATSSVRYAHQFRYFHSRLKNQNARVPPLELYIPGSDWAPDPHSKVEPPGIEEALEIVRINSFDSSRIGNPEAFLDGLKDALGHTPPAQVNVCALWALPSLLNHSCLPTCAVSLVGKAMFIRATRDLPAGTELTISYVVSDSLDREQLTKAWNFACRCERCLFDEIVKPHISDAVQMFSDIMSDFEARLPRALEPDKLKYEIFSRLIHHVEQRIQNLPCKLDDRQKGWVRFIFQRGYMLRIVFCPQEVSRLEKIEMVAQLLNIYKAVEAGTCGLNLQLAACLLKGVELEYGRSSHEYQSTRKVVAMHFHVALGEMDDDFLDKLLKAKFSSDSLAPFFNEISRSEKGYQQHTFIWQSRSQQSLL</sequence>
<accession>A0A176VSL5</accession>
<dbReference type="Proteomes" id="UP000077202">
    <property type="component" value="Unassembled WGS sequence"/>
</dbReference>
<dbReference type="SUPFAM" id="SSF82199">
    <property type="entry name" value="SET domain"/>
    <property type="match status" value="1"/>
</dbReference>
<dbReference type="SMART" id="SM00028">
    <property type="entry name" value="TPR"/>
    <property type="match status" value="3"/>
</dbReference>
<organism evidence="3 4">
    <name type="scientific">Marchantia polymorpha subsp. ruderalis</name>
    <dbReference type="NCBI Taxonomy" id="1480154"/>
    <lineage>
        <taxon>Eukaryota</taxon>
        <taxon>Viridiplantae</taxon>
        <taxon>Streptophyta</taxon>
        <taxon>Embryophyta</taxon>
        <taxon>Marchantiophyta</taxon>
        <taxon>Marchantiopsida</taxon>
        <taxon>Marchantiidae</taxon>
        <taxon>Marchantiales</taxon>
        <taxon>Marchantiaceae</taxon>
        <taxon>Marchantia</taxon>
    </lineage>
</organism>
<dbReference type="InterPro" id="IPR053209">
    <property type="entry name" value="Gramillin-biosynth_MTr"/>
</dbReference>
<dbReference type="PROSITE" id="PS50005">
    <property type="entry name" value="TPR"/>
    <property type="match status" value="1"/>
</dbReference>